<keyword evidence="1" id="KW-1133">Transmembrane helix</keyword>
<evidence type="ECO:0000256" key="1">
    <source>
        <dbReference type="SAM" id="Phobius"/>
    </source>
</evidence>
<accession>A0ABS4JZQ1</accession>
<proteinExistence type="predicted"/>
<evidence type="ECO:0008006" key="4">
    <source>
        <dbReference type="Google" id="ProtNLM"/>
    </source>
</evidence>
<dbReference type="Proteomes" id="UP001519308">
    <property type="component" value="Unassembled WGS sequence"/>
</dbReference>
<reference evidence="2 3" key="1">
    <citation type="submission" date="2021-03" db="EMBL/GenBank/DDBJ databases">
        <title>Genomic Encyclopedia of Type Strains, Phase IV (KMG-IV): sequencing the most valuable type-strain genomes for metagenomic binning, comparative biology and taxonomic classification.</title>
        <authorList>
            <person name="Goeker M."/>
        </authorList>
    </citation>
    <scope>NUCLEOTIDE SEQUENCE [LARGE SCALE GENOMIC DNA]</scope>
    <source>
        <strain evidence="2 3">DSM 28650</strain>
    </source>
</reference>
<evidence type="ECO:0000313" key="3">
    <source>
        <dbReference type="Proteomes" id="UP001519308"/>
    </source>
</evidence>
<organism evidence="2 3">
    <name type="scientific">Clostridium punense</name>
    <dbReference type="NCBI Taxonomy" id="1054297"/>
    <lineage>
        <taxon>Bacteria</taxon>
        <taxon>Bacillati</taxon>
        <taxon>Bacillota</taxon>
        <taxon>Clostridia</taxon>
        <taxon>Eubacteriales</taxon>
        <taxon>Clostridiaceae</taxon>
        <taxon>Clostridium</taxon>
    </lineage>
</organism>
<protein>
    <recommendedName>
        <fullName evidence="4">DUF2953 domain-containing protein</fullName>
    </recommendedName>
</protein>
<sequence length="185" mass="21073">MYILTIFLLFLIWILATILILFSVLLILVPIKAFFNYNFEEPKNFQLIIRWMNSLLKSTINKNDDTTTINVYVFNFKILSKSLEGKNGSFSNYFKLVKSLNPSFLKINASYGFVDPSITGMIFGATELVCDHIQGVELSNNADFNTDYDYGKIYAMGTFRSIPTLKILLNYKNQSSLSPVLQGAK</sequence>
<name>A0ABS4JZQ1_9CLOT</name>
<comment type="caution">
    <text evidence="2">The sequence shown here is derived from an EMBL/GenBank/DDBJ whole genome shotgun (WGS) entry which is preliminary data.</text>
</comment>
<keyword evidence="3" id="KW-1185">Reference proteome</keyword>
<dbReference type="RefSeq" id="WP_021284486.1">
    <property type="nucleotide sequence ID" value="NZ_JAGGLL010000004.1"/>
</dbReference>
<gene>
    <name evidence="2" type="ORF">J2Z44_000797</name>
</gene>
<dbReference type="EMBL" id="JAGGLL010000004">
    <property type="protein sequence ID" value="MBP2021013.1"/>
    <property type="molecule type" value="Genomic_DNA"/>
</dbReference>
<keyword evidence="1" id="KW-0472">Membrane</keyword>
<keyword evidence="1" id="KW-0812">Transmembrane</keyword>
<evidence type="ECO:0000313" key="2">
    <source>
        <dbReference type="EMBL" id="MBP2021013.1"/>
    </source>
</evidence>
<feature type="transmembrane region" description="Helical" evidence="1">
    <location>
        <begin position="6"/>
        <end position="29"/>
    </location>
</feature>